<dbReference type="SMART" id="SM00044">
    <property type="entry name" value="CYCc"/>
    <property type="match status" value="1"/>
</dbReference>
<evidence type="ECO:0000256" key="3">
    <source>
        <dbReference type="ARBA" id="ARBA00022741"/>
    </source>
</evidence>
<sequence length="994" mass="102144">MTKRLHGAPAIKAPEPPGDTSVRKPWQLKARNRQAVTEWTWQDKSDFWAALGQAPKDPACLPPLTAQKGFFVAFRAQARAAMKMVRKFPSVLVLPLLVLALLIGLGIFGVRTAANDHVKSSRVDAEAAALKAANAYSLSLDAAILPVLTLGTFIRETPSLAALGPAFPRIAVDLLKQARNSAALQLKLVPFGIVRAIFPPLLDLSTLGLNLFSDPTRRQEALQTVELKSVWMAGPLSVPPEERRVLIARNPVFMPGVGPDETWGNGAEGNTNCSACYDNTTRTKFWGFAAVYIAFDDLTTGPNSPLLPLTTRHYLYRLTKPAAGESGQAVVLSESSPAPPGGNQSVSVPVYLPGPAWLLEVYPEEGYRPSWEAPLIVVVVVVATVISIMMFVAMVNHRRLLVLLRARLPGKALDQLRMGRPFYDYFPAVTILDCSVVKYYGAVTTGGEPWASTPAGGAGTDPREVVTMLNDVYKSLDAIAERHGLHKVETYNDSYVCVGGCPEADGKDAITWACHVAHCARDMVVAVAKYRSAGGQRLQLQIGLHSGPVSAAVIDGGKRLPRYCIFGGTVATATDLRVTSQPQAIHVSRATAELLAEAGDPMVMLVPRGLIRLGSVAAAGGAAAPGGAGAGAGAAPASVGGLMYTSWLQVDLMAGAYGGAYGARAPSTDLVARHMDDDEISLDGLNIVRKALRQSGDGEVDEEEEVDPEKQAAALGPLGFMHPFFGSFRRRVQPGDWEVVADALGLQVGDGQGDGGSGGVGVGGGSVTVGMVAAASAAAAARAAGLPAGREAREPAVVGKAGGEAEGEAEAAEVAAEVQLGRPAKADCAAGVAVAAAVDGKGSGKGGAEPAADDGASGSIGSSDGSSVRGLGQRRRSSVPVSPVTAGGGSGAGDSNAAAAYDLPAEPSAVASPTDAAPISAIPSLPAPAPMTPTASGFDERASVLSALDGYSLSAALNGATQDLPAAAAAAATAGGGVVPGASAPAALREKEQR</sequence>
<evidence type="ECO:0000256" key="6">
    <source>
        <dbReference type="ARBA" id="ARBA00023239"/>
    </source>
</evidence>
<dbReference type="AlphaFoldDB" id="A0A835SG96"/>
<feature type="domain" description="CHASE" evidence="10">
    <location>
        <begin position="190"/>
        <end position="310"/>
    </location>
</feature>
<evidence type="ECO:0000259" key="10">
    <source>
        <dbReference type="PROSITE" id="PS50839"/>
    </source>
</evidence>
<evidence type="ECO:0000256" key="8">
    <source>
        <dbReference type="SAM" id="Phobius"/>
    </source>
</evidence>
<feature type="compositionally biased region" description="Low complexity" evidence="7">
    <location>
        <begin position="848"/>
        <end position="867"/>
    </location>
</feature>
<proteinExistence type="predicted"/>
<evidence type="ECO:0000313" key="11">
    <source>
        <dbReference type="EMBL" id="KAG2424277.1"/>
    </source>
</evidence>
<dbReference type="PROSITE" id="PS50125">
    <property type="entry name" value="GUANYLATE_CYCLASE_2"/>
    <property type="match status" value="1"/>
</dbReference>
<feature type="region of interest" description="Disordered" evidence="7">
    <location>
        <begin position="1"/>
        <end position="23"/>
    </location>
</feature>
<keyword evidence="12" id="KW-1185">Reference proteome</keyword>
<dbReference type="GO" id="GO:0035556">
    <property type="term" value="P:intracellular signal transduction"/>
    <property type="evidence" value="ECO:0007669"/>
    <property type="project" value="InterPro"/>
</dbReference>
<keyword evidence="5 8" id="KW-0472">Membrane</keyword>
<gene>
    <name evidence="11" type="ORF">HXX76_014655</name>
</gene>
<dbReference type="InterPro" id="IPR029787">
    <property type="entry name" value="Nucleotide_cyclase"/>
</dbReference>
<organism evidence="11 12">
    <name type="scientific">Chlamydomonas incerta</name>
    <dbReference type="NCBI Taxonomy" id="51695"/>
    <lineage>
        <taxon>Eukaryota</taxon>
        <taxon>Viridiplantae</taxon>
        <taxon>Chlorophyta</taxon>
        <taxon>core chlorophytes</taxon>
        <taxon>Chlorophyceae</taxon>
        <taxon>CS clade</taxon>
        <taxon>Chlamydomonadales</taxon>
        <taxon>Chlamydomonadaceae</taxon>
        <taxon>Chlamydomonas</taxon>
    </lineage>
</organism>
<dbReference type="GO" id="GO:0001653">
    <property type="term" value="F:peptide receptor activity"/>
    <property type="evidence" value="ECO:0007669"/>
    <property type="project" value="TreeGrafter"/>
</dbReference>
<feature type="region of interest" description="Disordered" evidence="7">
    <location>
        <begin position="966"/>
        <end position="994"/>
    </location>
</feature>
<dbReference type="CDD" id="cd07302">
    <property type="entry name" value="CHD"/>
    <property type="match status" value="1"/>
</dbReference>
<dbReference type="PROSITE" id="PS50839">
    <property type="entry name" value="CHASE"/>
    <property type="match status" value="1"/>
</dbReference>
<dbReference type="InterPro" id="IPR006189">
    <property type="entry name" value="CHASE_dom"/>
</dbReference>
<dbReference type="GO" id="GO:0004016">
    <property type="term" value="F:adenylate cyclase activity"/>
    <property type="evidence" value="ECO:0007669"/>
    <property type="project" value="TreeGrafter"/>
</dbReference>
<evidence type="ECO:0000256" key="4">
    <source>
        <dbReference type="ARBA" id="ARBA00022989"/>
    </source>
</evidence>
<evidence type="ECO:0000256" key="5">
    <source>
        <dbReference type="ARBA" id="ARBA00023136"/>
    </source>
</evidence>
<evidence type="ECO:0000313" key="12">
    <source>
        <dbReference type="Proteomes" id="UP000650467"/>
    </source>
</evidence>
<feature type="domain" description="Guanylate cyclase" evidence="9">
    <location>
        <begin position="430"/>
        <end position="577"/>
    </location>
</feature>
<dbReference type="InterPro" id="IPR050401">
    <property type="entry name" value="Cyclic_nucleotide_synthase"/>
</dbReference>
<evidence type="ECO:0000256" key="1">
    <source>
        <dbReference type="ARBA" id="ARBA00004370"/>
    </source>
</evidence>
<dbReference type="EMBL" id="JAEHOC010000067">
    <property type="protein sequence ID" value="KAG2424277.1"/>
    <property type="molecule type" value="Genomic_DNA"/>
</dbReference>
<reference evidence="11" key="1">
    <citation type="journal article" date="2020" name="bioRxiv">
        <title>Comparative genomics of Chlamydomonas.</title>
        <authorList>
            <person name="Craig R.J."/>
            <person name="Hasan A.R."/>
            <person name="Ness R.W."/>
            <person name="Keightley P.D."/>
        </authorList>
    </citation>
    <scope>NUCLEOTIDE SEQUENCE</scope>
    <source>
        <strain evidence="11">SAG 7.73</strain>
    </source>
</reference>
<accession>A0A835SG96</accession>
<dbReference type="PANTHER" id="PTHR11920:SF335">
    <property type="entry name" value="GUANYLATE CYCLASE"/>
    <property type="match status" value="1"/>
</dbReference>
<evidence type="ECO:0000256" key="7">
    <source>
        <dbReference type="SAM" id="MobiDB-lite"/>
    </source>
</evidence>
<keyword evidence="4 8" id="KW-1133">Transmembrane helix</keyword>
<keyword evidence="3" id="KW-0547">Nucleotide-binding</keyword>
<dbReference type="Gene3D" id="3.30.70.1230">
    <property type="entry name" value="Nucleotide cyclase"/>
    <property type="match status" value="1"/>
</dbReference>
<feature type="transmembrane region" description="Helical" evidence="8">
    <location>
        <begin position="91"/>
        <end position="110"/>
    </location>
</feature>
<feature type="transmembrane region" description="Helical" evidence="8">
    <location>
        <begin position="373"/>
        <end position="395"/>
    </location>
</feature>
<feature type="region of interest" description="Disordered" evidence="7">
    <location>
        <begin position="908"/>
        <end position="937"/>
    </location>
</feature>
<dbReference type="InterPro" id="IPR001054">
    <property type="entry name" value="A/G_cyclase"/>
</dbReference>
<dbReference type="GO" id="GO:0005886">
    <property type="term" value="C:plasma membrane"/>
    <property type="evidence" value="ECO:0007669"/>
    <property type="project" value="TreeGrafter"/>
</dbReference>
<dbReference type="SUPFAM" id="SSF55073">
    <property type="entry name" value="Nucleotide cyclase"/>
    <property type="match status" value="1"/>
</dbReference>
<dbReference type="GO" id="GO:0007168">
    <property type="term" value="P:receptor guanylyl cyclase signaling pathway"/>
    <property type="evidence" value="ECO:0007669"/>
    <property type="project" value="TreeGrafter"/>
</dbReference>
<protein>
    <recommendedName>
        <fullName evidence="13">Guanylate cyclase domain-containing protein</fullName>
    </recommendedName>
</protein>
<dbReference type="PANTHER" id="PTHR11920">
    <property type="entry name" value="GUANYLYL CYCLASE"/>
    <property type="match status" value="1"/>
</dbReference>
<dbReference type="GO" id="GO:0004383">
    <property type="term" value="F:guanylate cyclase activity"/>
    <property type="evidence" value="ECO:0007669"/>
    <property type="project" value="TreeGrafter"/>
</dbReference>
<evidence type="ECO:0000256" key="2">
    <source>
        <dbReference type="ARBA" id="ARBA00022692"/>
    </source>
</evidence>
<dbReference type="GO" id="GO:0000166">
    <property type="term" value="F:nucleotide binding"/>
    <property type="evidence" value="ECO:0007669"/>
    <property type="project" value="UniProtKB-KW"/>
</dbReference>
<feature type="region of interest" description="Disordered" evidence="7">
    <location>
        <begin position="839"/>
        <end position="893"/>
    </location>
</feature>
<comment type="subcellular location">
    <subcellularLocation>
        <location evidence="1">Membrane</location>
    </subcellularLocation>
</comment>
<dbReference type="OrthoDB" id="540198at2759"/>
<keyword evidence="6" id="KW-0456">Lyase</keyword>
<comment type="caution">
    <text evidence="11">The sequence shown here is derived from an EMBL/GenBank/DDBJ whole genome shotgun (WGS) entry which is preliminary data.</text>
</comment>
<evidence type="ECO:0008006" key="13">
    <source>
        <dbReference type="Google" id="ProtNLM"/>
    </source>
</evidence>
<dbReference type="Proteomes" id="UP000650467">
    <property type="component" value="Unassembled WGS sequence"/>
</dbReference>
<name>A0A835SG96_CHLIN</name>
<dbReference type="Pfam" id="PF00211">
    <property type="entry name" value="Guanylate_cyc"/>
    <property type="match status" value="1"/>
</dbReference>
<keyword evidence="2 8" id="KW-0812">Transmembrane</keyword>
<evidence type="ECO:0000259" key="9">
    <source>
        <dbReference type="PROSITE" id="PS50125"/>
    </source>
</evidence>